<feature type="domain" description="NACHT" evidence="2">
    <location>
        <begin position="113"/>
        <end position="277"/>
    </location>
</feature>
<dbReference type="SUPFAM" id="SSF52540">
    <property type="entry name" value="P-loop containing nucleoside triphosphate hydrolases"/>
    <property type="match status" value="1"/>
</dbReference>
<dbReference type="PANTHER" id="PTHR10039">
    <property type="entry name" value="AMELOGENIN"/>
    <property type="match status" value="1"/>
</dbReference>
<dbReference type="HOGENOM" id="CLU_000288_6_10_1"/>
<evidence type="ECO:0000259" key="2">
    <source>
        <dbReference type="PROSITE" id="PS50837"/>
    </source>
</evidence>
<feature type="non-terminal residue" evidence="3">
    <location>
        <position position="493"/>
    </location>
</feature>
<organism evidence="3 4">
    <name type="scientific">Jaapia argillacea MUCL 33604</name>
    <dbReference type="NCBI Taxonomy" id="933084"/>
    <lineage>
        <taxon>Eukaryota</taxon>
        <taxon>Fungi</taxon>
        <taxon>Dikarya</taxon>
        <taxon>Basidiomycota</taxon>
        <taxon>Agaricomycotina</taxon>
        <taxon>Agaricomycetes</taxon>
        <taxon>Agaricomycetidae</taxon>
        <taxon>Jaapiales</taxon>
        <taxon>Jaapiaceae</taxon>
        <taxon>Jaapia</taxon>
    </lineage>
</organism>
<keyword evidence="4" id="KW-1185">Reference proteome</keyword>
<dbReference type="AlphaFoldDB" id="A0A067PLH9"/>
<protein>
    <recommendedName>
        <fullName evidence="2">NACHT domain-containing protein</fullName>
    </recommendedName>
</protein>
<dbReference type="Proteomes" id="UP000027265">
    <property type="component" value="Unassembled WGS sequence"/>
</dbReference>
<proteinExistence type="predicted"/>
<keyword evidence="1" id="KW-0677">Repeat</keyword>
<sequence length="493" mass="55194">MLFSVLVSVNTRLPCERTAAQRSVFAYSHIATPSSLRWQAITASVRPVLVDVEIHPDLEYTTRRIGSIIDTLKPKYVSDAAYDCHNSSLCLKDSREDVIEKVLNWAAADGGPRIFWLYGLAGLGKSTIARTVADRLKMADGPGPKLAATFFFSRDFADRSNISKFFPTIAQQLAISHAFIRADMHNILTEDPSILDKDPQHQFTTLILDTIRRYAGSFPTPIVVVDALDECEHQDADRLIDLLLKALNDCHLPTADQCTPICNHHLPIRFFVTSRTDTYEPFRWDASIRPLNLWDHSANAAIREFFVMELTNIRKKKHTLIAAKDAWPSQLQLDSLVEKAAGLFIYASTLVKFVEGKGGRPDEKLEEVMEHHTGLDTLYRQVLFDAACSGEPRLMALFRCIIETLLFLRDPFGVNDLACLLRVKPEDICAALEGCGSIIIVPDVSGMTGFQPVIQLCHASLADFFMEKSRSDSYFVDAGEGHIHILNDCIQII</sequence>
<dbReference type="InterPro" id="IPR056884">
    <property type="entry name" value="NPHP3-like_N"/>
</dbReference>
<evidence type="ECO:0000313" key="4">
    <source>
        <dbReference type="Proteomes" id="UP000027265"/>
    </source>
</evidence>
<dbReference type="Pfam" id="PF24883">
    <property type="entry name" value="NPHP3_N"/>
    <property type="match status" value="1"/>
</dbReference>
<gene>
    <name evidence="3" type="ORF">JAAARDRAFT_703682</name>
</gene>
<accession>A0A067PLH9</accession>
<dbReference type="STRING" id="933084.A0A067PLH9"/>
<reference evidence="4" key="1">
    <citation type="journal article" date="2014" name="Proc. Natl. Acad. Sci. U.S.A.">
        <title>Extensive sampling of basidiomycete genomes demonstrates inadequacy of the white-rot/brown-rot paradigm for wood decay fungi.</title>
        <authorList>
            <person name="Riley R."/>
            <person name="Salamov A.A."/>
            <person name="Brown D.W."/>
            <person name="Nagy L.G."/>
            <person name="Floudas D."/>
            <person name="Held B.W."/>
            <person name="Levasseur A."/>
            <person name="Lombard V."/>
            <person name="Morin E."/>
            <person name="Otillar R."/>
            <person name="Lindquist E.A."/>
            <person name="Sun H."/>
            <person name="LaButti K.M."/>
            <person name="Schmutz J."/>
            <person name="Jabbour D."/>
            <person name="Luo H."/>
            <person name="Baker S.E."/>
            <person name="Pisabarro A.G."/>
            <person name="Walton J.D."/>
            <person name="Blanchette R.A."/>
            <person name="Henrissat B."/>
            <person name="Martin F."/>
            <person name="Cullen D."/>
            <person name="Hibbett D.S."/>
            <person name="Grigoriev I.V."/>
        </authorList>
    </citation>
    <scope>NUCLEOTIDE SEQUENCE [LARGE SCALE GENOMIC DNA]</scope>
    <source>
        <strain evidence="4">MUCL 33604</strain>
    </source>
</reference>
<dbReference type="InterPro" id="IPR027417">
    <property type="entry name" value="P-loop_NTPase"/>
</dbReference>
<dbReference type="PROSITE" id="PS50837">
    <property type="entry name" value="NACHT"/>
    <property type="match status" value="1"/>
</dbReference>
<dbReference type="OrthoDB" id="4760524at2759"/>
<dbReference type="InParanoid" id="A0A067PLH9"/>
<evidence type="ECO:0000256" key="1">
    <source>
        <dbReference type="ARBA" id="ARBA00022737"/>
    </source>
</evidence>
<dbReference type="Gene3D" id="3.40.50.300">
    <property type="entry name" value="P-loop containing nucleotide triphosphate hydrolases"/>
    <property type="match status" value="1"/>
</dbReference>
<dbReference type="EMBL" id="KL197744">
    <property type="protein sequence ID" value="KDQ51877.1"/>
    <property type="molecule type" value="Genomic_DNA"/>
</dbReference>
<dbReference type="InterPro" id="IPR007111">
    <property type="entry name" value="NACHT_NTPase"/>
</dbReference>
<evidence type="ECO:0000313" key="3">
    <source>
        <dbReference type="EMBL" id="KDQ51877.1"/>
    </source>
</evidence>
<name>A0A067PLH9_9AGAM</name>